<dbReference type="SMART" id="SM00829">
    <property type="entry name" value="PKS_ER"/>
    <property type="match status" value="1"/>
</dbReference>
<protein>
    <submittedName>
        <fullName evidence="5">Chaperonin 10-like protein</fullName>
    </submittedName>
</protein>
<dbReference type="InterPro" id="IPR047122">
    <property type="entry name" value="Trans-enoyl_RdTase-like"/>
</dbReference>
<evidence type="ECO:0000256" key="2">
    <source>
        <dbReference type="ARBA" id="ARBA00022741"/>
    </source>
</evidence>
<dbReference type="Gene3D" id="3.90.180.10">
    <property type="entry name" value="Medium-chain alcohol dehydrogenases, catalytic domain"/>
    <property type="match status" value="1"/>
</dbReference>
<evidence type="ECO:0000313" key="5">
    <source>
        <dbReference type="EMBL" id="KAB8250726.1"/>
    </source>
</evidence>
<dbReference type="AlphaFoldDB" id="A0A5N6H884"/>
<dbReference type="EMBL" id="ML734563">
    <property type="protein sequence ID" value="KAB8250726.1"/>
    <property type="molecule type" value="Genomic_DNA"/>
</dbReference>
<keyword evidence="2" id="KW-0547">Nucleotide-binding</keyword>
<reference evidence="5" key="1">
    <citation type="submission" date="2019-04" db="EMBL/GenBank/DDBJ databases">
        <title>Friends and foes A comparative genomics study of 23 Aspergillus species from section Flavi.</title>
        <authorList>
            <consortium name="DOE Joint Genome Institute"/>
            <person name="Kjaerbolling I."/>
            <person name="Vesth T."/>
            <person name="Frisvad J.C."/>
            <person name="Nybo J.L."/>
            <person name="Theobald S."/>
            <person name="Kildgaard S."/>
            <person name="Isbrandt T."/>
            <person name="Kuo A."/>
            <person name="Sato A."/>
            <person name="Lyhne E.K."/>
            <person name="Kogle M.E."/>
            <person name="Wiebenga A."/>
            <person name="Kun R.S."/>
            <person name="Lubbers R.J."/>
            <person name="Makela M.R."/>
            <person name="Barry K."/>
            <person name="Chovatia M."/>
            <person name="Clum A."/>
            <person name="Daum C."/>
            <person name="Haridas S."/>
            <person name="He G."/>
            <person name="LaButti K."/>
            <person name="Lipzen A."/>
            <person name="Mondo S."/>
            <person name="Riley R."/>
            <person name="Salamov A."/>
            <person name="Simmons B.A."/>
            <person name="Magnuson J.K."/>
            <person name="Henrissat B."/>
            <person name="Mortensen U.H."/>
            <person name="Larsen T.O."/>
            <person name="Devries R.P."/>
            <person name="Grigoriev I.V."/>
            <person name="Machida M."/>
            <person name="Baker S.E."/>
            <person name="Andersen M.R."/>
        </authorList>
    </citation>
    <scope>NUCLEOTIDE SEQUENCE [LARGE SCALE GENOMIC DNA]</scope>
    <source>
        <strain evidence="5">CBS 121.62</strain>
    </source>
</reference>
<sequence>MATHPAIQITGIKQPLKLVQVPTPEPRQNEVRVRIEWVPSAPLDVYQVDAGLMVQFPQGLGDSGVGTVVAIGPGVEHLRVGDQVFGFFFHNEKEKGQQIYVTAPEHLFGKVPPNMPLAAVATVPTNFCTAFLTLSDKLGLELPWPRSTDFLPQNQHTPILIWGAATSVGQFAVQILKHWGYTNIIATASSKHHEKIKKHGAKHVLDYQEPNAPRHSHPRFRLRDLKSGSLQHIAKIATLPGSIVAAVLPVVIRPPSHKEGVQLSADVNGEASWVPGVQVHSVVSYTFEANAFLRDHLFPEIVPALLESGAIEPNQYREIEGESLLQRASTALDTLRSGAVSGERLVWRVWTKEEYPQYK</sequence>
<dbReference type="Gene3D" id="3.40.50.720">
    <property type="entry name" value="NAD(P)-binding Rossmann-like Domain"/>
    <property type="match status" value="1"/>
</dbReference>
<organism evidence="5">
    <name type="scientific">Aspergillus flavus</name>
    <dbReference type="NCBI Taxonomy" id="5059"/>
    <lineage>
        <taxon>Eukaryota</taxon>
        <taxon>Fungi</taxon>
        <taxon>Dikarya</taxon>
        <taxon>Ascomycota</taxon>
        <taxon>Pezizomycotina</taxon>
        <taxon>Eurotiomycetes</taxon>
        <taxon>Eurotiomycetidae</taxon>
        <taxon>Eurotiales</taxon>
        <taxon>Aspergillaceae</taxon>
        <taxon>Aspergillus</taxon>
        <taxon>Aspergillus subgen. Circumdati</taxon>
    </lineage>
</organism>
<dbReference type="PANTHER" id="PTHR45348:SF3">
    <property type="entry name" value="ENOYL REDUCTASE (ER) DOMAIN-CONTAINING PROTEIN"/>
    <property type="match status" value="1"/>
</dbReference>
<evidence type="ECO:0000256" key="1">
    <source>
        <dbReference type="ARBA" id="ARBA00008072"/>
    </source>
</evidence>
<name>A0A5N6H884_ASPFL</name>
<proteinExistence type="inferred from homology"/>
<dbReference type="InterPro" id="IPR036291">
    <property type="entry name" value="NAD(P)-bd_dom_sf"/>
</dbReference>
<dbReference type="VEuPathDB" id="FungiDB:F9C07_6885"/>
<dbReference type="GO" id="GO:0000166">
    <property type="term" value="F:nucleotide binding"/>
    <property type="evidence" value="ECO:0007669"/>
    <property type="project" value="UniProtKB-KW"/>
</dbReference>
<dbReference type="GO" id="GO:0016651">
    <property type="term" value="F:oxidoreductase activity, acting on NAD(P)H"/>
    <property type="evidence" value="ECO:0007669"/>
    <property type="project" value="InterPro"/>
</dbReference>
<dbReference type="PANTHER" id="PTHR45348">
    <property type="entry name" value="HYPOTHETICAL OXIDOREDUCTASE (EUROFUNG)"/>
    <property type="match status" value="1"/>
</dbReference>
<gene>
    <name evidence="5" type="ORF">BDV35DRAFT_388817</name>
</gene>
<dbReference type="InterPro" id="IPR011032">
    <property type="entry name" value="GroES-like_sf"/>
</dbReference>
<dbReference type="SUPFAM" id="SSF51735">
    <property type="entry name" value="NAD(P)-binding Rossmann-fold domains"/>
    <property type="match status" value="1"/>
</dbReference>
<dbReference type="Pfam" id="PF08240">
    <property type="entry name" value="ADH_N"/>
    <property type="match status" value="1"/>
</dbReference>
<dbReference type="CDD" id="cd08249">
    <property type="entry name" value="enoyl_reductase_like"/>
    <property type="match status" value="1"/>
</dbReference>
<comment type="similarity">
    <text evidence="1">Belongs to the zinc-containing alcohol dehydrogenase family.</text>
</comment>
<feature type="domain" description="Enoyl reductase (ER)" evidence="4">
    <location>
        <begin position="11"/>
        <end position="346"/>
    </location>
</feature>
<dbReference type="InterPro" id="IPR020843">
    <property type="entry name" value="ER"/>
</dbReference>
<dbReference type="InterPro" id="IPR013154">
    <property type="entry name" value="ADH-like_N"/>
</dbReference>
<evidence type="ECO:0000259" key="4">
    <source>
        <dbReference type="SMART" id="SM00829"/>
    </source>
</evidence>
<dbReference type="VEuPathDB" id="FungiDB:AFLA_005331"/>
<keyword evidence="3" id="KW-0560">Oxidoreductase</keyword>
<dbReference type="SUPFAM" id="SSF50129">
    <property type="entry name" value="GroES-like"/>
    <property type="match status" value="1"/>
</dbReference>
<accession>A0A5N6H884</accession>
<dbReference type="Proteomes" id="UP000325434">
    <property type="component" value="Unassembled WGS sequence"/>
</dbReference>
<evidence type="ECO:0000256" key="3">
    <source>
        <dbReference type="ARBA" id="ARBA00023002"/>
    </source>
</evidence>